<dbReference type="Pfam" id="PF20151">
    <property type="entry name" value="DUF6533"/>
    <property type="match status" value="1"/>
</dbReference>
<feature type="transmembrane region" description="Helical" evidence="2">
    <location>
        <begin position="7"/>
        <end position="24"/>
    </location>
</feature>
<dbReference type="EMBL" id="MU151523">
    <property type="protein sequence ID" value="KAF9443072.1"/>
    <property type="molecule type" value="Genomic_DNA"/>
</dbReference>
<keyword evidence="2" id="KW-1133">Transmembrane helix</keyword>
<evidence type="ECO:0000256" key="1">
    <source>
        <dbReference type="SAM" id="MobiDB-lite"/>
    </source>
</evidence>
<protein>
    <recommendedName>
        <fullName evidence="3">DUF6533 domain-containing protein</fullName>
    </recommendedName>
</protein>
<feature type="compositionally biased region" description="Low complexity" evidence="1">
    <location>
        <begin position="270"/>
        <end position="280"/>
    </location>
</feature>
<keyword evidence="5" id="KW-1185">Reference proteome</keyword>
<accession>A0A9P5X2F3</accession>
<feature type="domain" description="DUF6533" evidence="3">
    <location>
        <begin position="10"/>
        <end position="55"/>
    </location>
</feature>
<organism evidence="4 5">
    <name type="scientific">Macrolepiota fuliginosa MF-IS2</name>
    <dbReference type="NCBI Taxonomy" id="1400762"/>
    <lineage>
        <taxon>Eukaryota</taxon>
        <taxon>Fungi</taxon>
        <taxon>Dikarya</taxon>
        <taxon>Basidiomycota</taxon>
        <taxon>Agaricomycotina</taxon>
        <taxon>Agaricomycetes</taxon>
        <taxon>Agaricomycetidae</taxon>
        <taxon>Agaricales</taxon>
        <taxon>Agaricineae</taxon>
        <taxon>Agaricaceae</taxon>
        <taxon>Macrolepiota</taxon>
    </lineage>
</organism>
<feature type="region of interest" description="Disordered" evidence="1">
    <location>
        <begin position="266"/>
        <end position="294"/>
    </location>
</feature>
<name>A0A9P5X2F3_9AGAR</name>
<proteinExistence type="predicted"/>
<dbReference type="OrthoDB" id="3258863at2759"/>
<feature type="transmembrane region" description="Helical" evidence="2">
    <location>
        <begin position="205"/>
        <end position="233"/>
    </location>
</feature>
<keyword evidence="2" id="KW-0812">Transmembrane</keyword>
<feature type="transmembrane region" description="Helical" evidence="2">
    <location>
        <begin position="160"/>
        <end position="185"/>
    </location>
</feature>
<feature type="transmembrane region" description="Helical" evidence="2">
    <location>
        <begin position="44"/>
        <end position="65"/>
    </location>
</feature>
<dbReference type="AlphaFoldDB" id="A0A9P5X2F3"/>
<dbReference type="Proteomes" id="UP000807342">
    <property type="component" value="Unassembled WGS sequence"/>
</dbReference>
<evidence type="ECO:0000313" key="4">
    <source>
        <dbReference type="EMBL" id="KAF9443072.1"/>
    </source>
</evidence>
<keyword evidence="2" id="KW-0472">Membrane</keyword>
<feature type="transmembrane region" description="Helical" evidence="2">
    <location>
        <begin position="109"/>
        <end position="126"/>
    </location>
</feature>
<dbReference type="InterPro" id="IPR045340">
    <property type="entry name" value="DUF6533"/>
</dbReference>
<evidence type="ECO:0000256" key="2">
    <source>
        <dbReference type="SAM" id="Phobius"/>
    </source>
</evidence>
<reference evidence="4" key="1">
    <citation type="submission" date="2020-11" db="EMBL/GenBank/DDBJ databases">
        <authorList>
            <consortium name="DOE Joint Genome Institute"/>
            <person name="Ahrendt S."/>
            <person name="Riley R."/>
            <person name="Andreopoulos W."/>
            <person name="Labutti K."/>
            <person name="Pangilinan J."/>
            <person name="Ruiz-Duenas F.J."/>
            <person name="Barrasa J.M."/>
            <person name="Sanchez-Garcia M."/>
            <person name="Camarero S."/>
            <person name="Miyauchi S."/>
            <person name="Serrano A."/>
            <person name="Linde D."/>
            <person name="Babiker R."/>
            <person name="Drula E."/>
            <person name="Ayuso-Fernandez I."/>
            <person name="Pacheco R."/>
            <person name="Padilla G."/>
            <person name="Ferreira P."/>
            <person name="Barriuso J."/>
            <person name="Kellner H."/>
            <person name="Castanera R."/>
            <person name="Alfaro M."/>
            <person name="Ramirez L."/>
            <person name="Pisabarro A.G."/>
            <person name="Kuo A."/>
            <person name="Tritt A."/>
            <person name="Lipzen A."/>
            <person name="He G."/>
            <person name="Yan M."/>
            <person name="Ng V."/>
            <person name="Cullen D."/>
            <person name="Martin F."/>
            <person name="Rosso M.-N."/>
            <person name="Henrissat B."/>
            <person name="Hibbett D."/>
            <person name="Martinez A.T."/>
            <person name="Grigoriev I.V."/>
        </authorList>
    </citation>
    <scope>NUCLEOTIDE SEQUENCE</scope>
    <source>
        <strain evidence="4">MF-IS2</strain>
    </source>
</reference>
<gene>
    <name evidence="4" type="ORF">P691DRAFT_433926</name>
</gene>
<feature type="transmembrane region" description="Helical" evidence="2">
    <location>
        <begin position="77"/>
        <end position="97"/>
    </location>
</feature>
<evidence type="ECO:0000259" key="3">
    <source>
        <dbReference type="Pfam" id="PF20151"/>
    </source>
</evidence>
<comment type="caution">
    <text evidence="4">The sequence shown here is derived from an EMBL/GenBank/DDBJ whole genome shotgun (WGS) entry which is preliminary data.</text>
</comment>
<evidence type="ECO:0000313" key="5">
    <source>
        <dbReference type="Proteomes" id="UP000807342"/>
    </source>
</evidence>
<sequence length="294" mass="32651">MELEIDIENYISFALLSVLVYEWVSVLPREIQHIWVGKWTCTDVMYLLCRYPPLIAVLLTLFSAFTSAIHSRCSSEAYASVWLLLFGFVVSELPFILRAYALWGSSRPAGIFLSFLVMGLASGLGMDGWKMEFAYAHAEQTGVTVESIESSPCKIRGISFVTLLCAIMILFVDAVAMGMVIWAAVINYRLDATNRLLRKVYHDSIIYFSLNFLFAAMAVALYVKTVGLAVLALRIGGVLRSTLASRMILELREYGNPARSFDRDPSDMTLSGSELSSLRFGSGGLGRRDEVTEG</sequence>